<dbReference type="Gene3D" id="3.30.920.20">
    <property type="entry name" value="Gas2-like domain"/>
    <property type="match status" value="1"/>
</dbReference>
<feature type="region of interest" description="Disordered" evidence="4">
    <location>
        <begin position="46"/>
        <end position="67"/>
    </location>
</feature>
<evidence type="ECO:0000256" key="1">
    <source>
        <dbReference type="ARBA" id="ARBA00004245"/>
    </source>
</evidence>
<dbReference type="GO" id="GO:0005856">
    <property type="term" value="C:cytoskeleton"/>
    <property type="evidence" value="ECO:0007669"/>
    <property type="project" value="UniProtKB-SubCell"/>
</dbReference>
<evidence type="ECO:0000256" key="4">
    <source>
        <dbReference type="SAM" id="MobiDB-lite"/>
    </source>
</evidence>
<accession>A0A5C3DQW8</accession>
<dbReference type="InterPro" id="IPR003108">
    <property type="entry name" value="GAR_dom"/>
</dbReference>
<dbReference type="AlphaFoldDB" id="A0A5C3DQW8"/>
<feature type="region of interest" description="Disordered" evidence="4">
    <location>
        <begin position="633"/>
        <end position="658"/>
    </location>
</feature>
<dbReference type="PROSITE" id="PS51460">
    <property type="entry name" value="GAR"/>
    <property type="match status" value="1"/>
</dbReference>
<dbReference type="Proteomes" id="UP000324022">
    <property type="component" value="Unassembled WGS sequence"/>
</dbReference>
<dbReference type="InterPro" id="IPR036534">
    <property type="entry name" value="GAR_dom_sf"/>
</dbReference>
<sequence>MTTSYETLTAPPQESTTKHAKSTTTANVKGILMHDQPLLARHDRPRSASIDTDNSDQTNQSFRQLSDQAKLSSQDFIELTRISRKKDDIEHHIANLQSWPTWDPFKEVSSYSADTQSLQRSRDVLDAIARSLRVRQDKCTHLEHDVQQFNLEDMKRLRTVAKAISKRHLSGSDTDLLELALETVYALDKLWRLLRDRRTEHDLTELRLQWENMVCSSWEDVAILRRDIEAFEHKCKALMALRLNSNGASASDATPIDTLQATNKKRSLSSTHSSSKLATESVKLEASRLVLRIRSFDTEKVRPAGRFLDLLIDQRQVPERLIDEQEKLEDALPQPTAIEARSSEVSSSLGLRAISNPEAQEVSTPSTAMHRVQGLSPISANGVAGSNLASTPSDTAKARVTPHTPSRNTNFGHRARKTSASSMSSVPSRNASSRYRSNPRDALDVAVGNIVNRMPMSVSIKAANLADIPTSHRSSMNKDLSGQYWIGDPEPRLCFCRILPSSTVMVRVGGGWQELSEFLMQHYTHLSIRGFQTDPLLANTCMARPCSSLAWLRSASGPAGSPRLKSRSSAGSLRSPETMRTGTPHQPSRIVTMPAMTRESALPSTHKLFPRIIPIKTPEQVVFEHKDSKYSTPCKTETELSSSGSASSIIIHSPSPSF</sequence>
<dbReference type="GO" id="GO:0008017">
    <property type="term" value="F:microtubule binding"/>
    <property type="evidence" value="ECO:0007669"/>
    <property type="project" value="InterPro"/>
</dbReference>
<keyword evidence="7" id="KW-1185">Reference proteome</keyword>
<keyword evidence="2" id="KW-0963">Cytoplasm</keyword>
<dbReference type="SMART" id="SM00243">
    <property type="entry name" value="GAS2"/>
    <property type="match status" value="1"/>
</dbReference>
<keyword evidence="3" id="KW-0206">Cytoskeleton</keyword>
<name>A0A5C3DQW8_9BASI</name>
<gene>
    <name evidence="6" type="ORF">UTRI_00300</name>
</gene>
<evidence type="ECO:0000259" key="5">
    <source>
        <dbReference type="PROSITE" id="PS51460"/>
    </source>
</evidence>
<feature type="compositionally biased region" description="Polar residues" evidence="4">
    <location>
        <begin position="1"/>
        <end position="14"/>
    </location>
</feature>
<comment type="subcellular location">
    <subcellularLocation>
        <location evidence="1">Cytoplasm</location>
        <location evidence="1">Cytoskeleton</location>
    </subcellularLocation>
</comment>
<dbReference type="Pfam" id="PF02187">
    <property type="entry name" value="GAS2"/>
    <property type="match status" value="1"/>
</dbReference>
<evidence type="ECO:0000313" key="7">
    <source>
        <dbReference type="Proteomes" id="UP000324022"/>
    </source>
</evidence>
<feature type="compositionally biased region" description="Polar residues" evidence="4">
    <location>
        <begin position="418"/>
        <end position="436"/>
    </location>
</feature>
<dbReference type="OrthoDB" id="10017054at2759"/>
<feature type="domain" description="GAR" evidence="5">
    <location>
        <begin position="438"/>
        <end position="526"/>
    </location>
</feature>
<feature type="region of interest" description="Disordered" evidence="4">
    <location>
        <begin position="378"/>
        <end position="437"/>
    </location>
</feature>
<protein>
    <recommendedName>
        <fullName evidence="5">GAR domain-containing protein</fullName>
    </recommendedName>
</protein>
<feature type="region of interest" description="Disordered" evidence="4">
    <location>
        <begin position="1"/>
        <end position="24"/>
    </location>
</feature>
<feature type="compositionally biased region" description="Low complexity" evidence="4">
    <location>
        <begin position="641"/>
        <end position="658"/>
    </location>
</feature>
<feature type="compositionally biased region" description="Polar residues" evidence="4">
    <location>
        <begin position="49"/>
        <end position="67"/>
    </location>
</feature>
<evidence type="ECO:0000256" key="2">
    <source>
        <dbReference type="ARBA" id="ARBA00022490"/>
    </source>
</evidence>
<evidence type="ECO:0000313" key="6">
    <source>
        <dbReference type="EMBL" id="SPO20823.1"/>
    </source>
</evidence>
<organism evidence="6 7">
    <name type="scientific">Ustilago trichophora</name>
    <dbReference type="NCBI Taxonomy" id="86804"/>
    <lineage>
        <taxon>Eukaryota</taxon>
        <taxon>Fungi</taxon>
        <taxon>Dikarya</taxon>
        <taxon>Basidiomycota</taxon>
        <taxon>Ustilaginomycotina</taxon>
        <taxon>Ustilaginomycetes</taxon>
        <taxon>Ustilaginales</taxon>
        <taxon>Ustilaginaceae</taxon>
        <taxon>Ustilago</taxon>
    </lineage>
</organism>
<dbReference type="SUPFAM" id="SSF143575">
    <property type="entry name" value="GAS2 domain-like"/>
    <property type="match status" value="1"/>
</dbReference>
<reference evidence="6 7" key="1">
    <citation type="submission" date="2018-03" db="EMBL/GenBank/DDBJ databases">
        <authorList>
            <person name="Guldener U."/>
        </authorList>
    </citation>
    <scope>NUCLEOTIDE SEQUENCE [LARGE SCALE GENOMIC DNA]</scope>
    <source>
        <strain evidence="6 7">NBRC100155</strain>
    </source>
</reference>
<feature type="region of interest" description="Disordered" evidence="4">
    <location>
        <begin position="557"/>
        <end position="588"/>
    </location>
</feature>
<evidence type="ECO:0000256" key="3">
    <source>
        <dbReference type="ARBA" id="ARBA00023212"/>
    </source>
</evidence>
<proteinExistence type="predicted"/>
<dbReference type="EMBL" id="OOIN01000002">
    <property type="protein sequence ID" value="SPO20823.1"/>
    <property type="molecule type" value="Genomic_DNA"/>
</dbReference>